<dbReference type="SMART" id="SM00028">
    <property type="entry name" value="TPR"/>
    <property type="match status" value="2"/>
</dbReference>
<keyword evidence="1" id="KW-0677">Repeat</keyword>
<dbReference type="InterPro" id="IPR050498">
    <property type="entry name" value="Ycf3"/>
</dbReference>
<protein>
    <submittedName>
        <fullName evidence="3">Uncharacterized protein</fullName>
    </submittedName>
</protein>
<evidence type="ECO:0000256" key="2">
    <source>
        <dbReference type="ARBA" id="ARBA00022803"/>
    </source>
</evidence>
<reference evidence="3" key="1">
    <citation type="submission" date="2018-05" db="EMBL/GenBank/DDBJ databases">
        <authorList>
            <person name="Lanie J.A."/>
            <person name="Ng W.-L."/>
            <person name="Kazmierczak K.M."/>
            <person name="Andrzejewski T.M."/>
            <person name="Davidsen T.M."/>
            <person name="Wayne K.J."/>
            <person name="Tettelin H."/>
            <person name="Glass J.I."/>
            <person name="Rusch D."/>
            <person name="Podicherti R."/>
            <person name="Tsui H.-C.T."/>
            <person name="Winkler M.E."/>
        </authorList>
    </citation>
    <scope>NUCLEOTIDE SEQUENCE</scope>
</reference>
<dbReference type="PANTHER" id="PTHR44858">
    <property type="entry name" value="TETRATRICOPEPTIDE REPEAT PROTEIN 6"/>
    <property type="match status" value="1"/>
</dbReference>
<dbReference type="EMBL" id="UINC01186940">
    <property type="protein sequence ID" value="SVD99408.1"/>
    <property type="molecule type" value="Genomic_DNA"/>
</dbReference>
<evidence type="ECO:0000256" key="1">
    <source>
        <dbReference type="ARBA" id="ARBA00022737"/>
    </source>
</evidence>
<dbReference type="Gene3D" id="1.25.40.10">
    <property type="entry name" value="Tetratricopeptide repeat domain"/>
    <property type="match status" value="1"/>
</dbReference>
<dbReference type="SUPFAM" id="SSF48452">
    <property type="entry name" value="TPR-like"/>
    <property type="match status" value="1"/>
</dbReference>
<accession>A0A382ZXM0</accession>
<sequence>MATLDKIALYKSGMIKFSQQDFAGALDDFAQALDLDPKFADVHQSMAHCHEKMGDLDQALSCAQKAVEYNPDDFLAHTSLSMFYQRKGMIPEAEQEKAIAAQLQPENPL</sequence>
<dbReference type="InterPro" id="IPR011990">
    <property type="entry name" value="TPR-like_helical_dom_sf"/>
</dbReference>
<organism evidence="3">
    <name type="scientific">marine metagenome</name>
    <dbReference type="NCBI Taxonomy" id="408172"/>
    <lineage>
        <taxon>unclassified sequences</taxon>
        <taxon>metagenomes</taxon>
        <taxon>ecological metagenomes</taxon>
    </lineage>
</organism>
<dbReference type="PROSITE" id="PS50005">
    <property type="entry name" value="TPR"/>
    <property type="match status" value="2"/>
</dbReference>
<dbReference type="InterPro" id="IPR019734">
    <property type="entry name" value="TPR_rpt"/>
</dbReference>
<dbReference type="Pfam" id="PF14559">
    <property type="entry name" value="TPR_19"/>
    <property type="match status" value="1"/>
</dbReference>
<proteinExistence type="predicted"/>
<keyword evidence="2" id="KW-0802">TPR repeat</keyword>
<name>A0A382ZXM0_9ZZZZ</name>
<gene>
    <name evidence="3" type="ORF">METZ01_LOCUS452262</name>
</gene>
<dbReference type="AlphaFoldDB" id="A0A382ZXM0"/>
<dbReference type="PANTHER" id="PTHR44858:SF1">
    <property type="entry name" value="UDP-N-ACETYLGLUCOSAMINE--PEPTIDE N-ACETYLGLUCOSAMINYLTRANSFERASE SPINDLY-RELATED"/>
    <property type="match status" value="1"/>
</dbReference>
<evidence type="ECO:0000313" key="3">
    <source>
        <dbReference type="EMBL" id="SVD99408.1"/>
    </source>
</evidence>